<dbReference type="PATRIC" id="fig|930169.3.peg.1577"/>
<dbReference type="Proteomes" id="UP000006286">
    <property type="component" value="Chromosome"/>
</dbReference>
<dbReference type="EMBL" id="CP003466">
    <property type="protein sequence ID" value="AFT69878.1"/>
    <property type="molecule type" value="Genomic_DNA"/>
</dbReference>
<dbReference type="OrthoDB" id="3186544at2"/>
<keyword evidence="5" id="KW-1185">Reference proteome</keyword>
<dbReference type="eggNOG" id="COG1695">
    <property type="taxonomic scope" value="Bacteria"/>
</dbReference>
<reference evidence="4 5" key="1">
    <citation type="journal article" date="2012" name="J. Bacteriol.">
        <title>Complete genome sequence of Alcanivorax dieselolei type strain B5.</title>
        <authorList>
            <person name="Lai Q."/>
            <person name="Li W."/>
            <person name="Shao Z."/>
        </authorList>
    </citation>
    <scope>NUCLEOTIDE SEQUENCE [LARGE SCALE GENOMIC DNA]</scope>
    <source>
        <strain evidence="5">DSM 16502 / CGMCC 1.3690 / B-5</strain>
    </source>
</reference>
<dbReference type="AlphaFoldDB" id="K0CB79"/>
<evidence type="ECO:0000259" key="3">
    <source>
        <dbReference type="Pfam" id="PF10400"/>
    </source>
</evidence>
<evidence type="ECO:0000313" key="5">
    <source>
        <dbReference type="Proteomes" id="UP000006286"/>
    </source>
</evidence>
<evidence type="ECO:0000313" key="4">
    <source>
        <dbReference type="EMBL" id="AFT69878.1"/>
    </source>
</evidence>
<name>K0CB79_ALCDB</name>
<dbReference type="InterPro" id="IPR018309">
    <property type="entry name" value="Tscrpt_reg_PadR_C"/>
</dbReference>
<dbReference type="PANTHER" id="PTHR43252">
    <property type="entry name" value="TRANSCRIPTIONAL REGULATOR YQJI"/>
    <property type="match status" value="1"/>
</dbReference>
<dbReference type="Gene3D" id="6.10.140.190">
    <property type="match status" value="1"/>
</dbReference>
<dbReference type="KEGG" id="adi:B5T_01599"/>
<sequence length="227" mass="26037">MSLRHVLLVYLGSGGAAGYDIVKGFQHTYGYLWNASFQQIYRDLAKLHKDGLLDCETVDNAPRPPRKVYHLNQAGWQAMQEWLAKPIAVPRLNDGFMVKVAAMHLQDPDTLATELNQLREHYRRTLEHLYRKRAVFESLPATVLSKFMGVFLTLKRGIRLAETWLEWAEEVDKVLAAREWQHITPEEVRVFLDTLQGDGLPQPDSSEPVARKGTARRKKSDDASRKE</sequence>
<dbReference type="InterPro" id="IPR005149">
    <property type="entry name" value="Tscrpt_reg_PadR_N"/>
</dbReference>
<dbReference type="Gene3D" id="1.10.10.10">
    <property type="entry name" value="Winged helix-like DNA-binding domain superfamily/Winged helix DNA-binding domain"/>
    <property type="match status" value="1"/>
</dbReference>
<feature type="region of interest" description="Disordered" evidence="1">
    <location>
        <begin position="196"/>
        <end position="227"/>
    </location>
</feature>
<feature type="domain" description="Transcription regulator PadR N-terminal" evidence="2">
    <location>
        <begin position="8"/>
        <end position="81"/>
    </location>
</feature>
<dbReference type="InterPro" id="IPR036388">
    <property type="entry name" value="WH-like_DNA-bd_sf"/>
</dbReference>
<dbReference type="InterPro" id="IPR036390">
    <property type="entry name" value="WH_DNA-bd_sf"/>
</dbReference>
<dbReference type="HOGENOM" id="CLU_089258_1_4_6"/>
<protein>
    <submittedName>
        <fullName evidence="4">Putative transcriptional regulator</fullName>
    </submittedName>
</protein>
<evidence type="ECO:0000256" key="1">
    <source>
        <dbReference type="SAM" id="MobiDB-lite"/>
    </source>
</evidence>
<accession>K0CB79</accession>
<dbReference type="Pfam" id="PF03551">
    <property type="entry name" value="PadR"/>
    <property type="match status" value="1"/>
</dbReference>
<feature type="domain" description="Transcription regulator PadR C-terminal" evidence="3">
    <location>
        <begin position="94"/>
        <end position="175"/>
    </location>
</feature>
<evidence type="ECO:0000259" key="2">
    <source>
        <dbReference type="Pfam" id="PF03551"/>
    </source>
</evidence>
<dbReference type="Pfam" id="PF10400">
    <property type="entry name" value="Vir_act_alpha_C"/>
    <property type="match status" value="1"/>
</dbReference>
<dbReference type="PANTHER" id="PTHR43252:SF4">
    <property type="entry name" value="TRANSCRIPTIONAL REGULATORY PROTEIN"/>
    <property type="match status" value="1"/>
</dbReference>
<dbReference type="STRING" id="930169.B5T_01599"/>
<dbReference type="RefSeq" id="WP_014993954.1">
    <property type="nucleotide sequence ID" value="NC_018691.1"/>
</dbReference>
<organism evidence="4 5">
    <name type="scientific">Alcanivorax dieselolei (strain DSM 16502 / CGMCC 1.3690 / MCCC 1A00001 / B-5)</name>
    <name type="common">Alloalcanivorax dieselolei</name>
    <dbReference type="NCBI Taxonomy" id="930169"/>
    <lineage>
        <taxon>Bacteria</taxon>
        <taxon>Pseudomonadati</taxon>
        <taxon>Pseudomonadota</taxon>
        <taxon>Gammaproteobacteria</taxon>
        <taxon>Oceanospirillales</taxon>
        <taxon>Alcanivoracaceae</taxon>
        <taxon>Alloalcanivorax</taxon>
    </lineage>
</organism>
<gene>
    <name evidence="4" type="ordered locus">B5T_01599</name>
</gene>
<dbReference type="SUPFAM" id="SSF46785">
    <property type="entry name" value="Winged helix' DNA-binding domain"/>
    <property type="match status" value="1"/>
</dbReference>
<proteinExistence type="predicted"/>